<feature type="compositionally biased region" description="Polar residues" evidence="5">
    <location>
        <begin position="472"/>
        <end position="495"/>
    </location>
</feature>
<evidence type="ECO:0000256" key="5">
    <source>
        <dbReference type="SAM" id="MobiDB-lite"/>
    </source>
</evidence>
<accession>A0A316VGS1</accession>
<evidence type="ECO:0000256" key="1">
    <source>
        <dbReference type="ARBA" id="ARBA00004167"/>
    </source>
</evidence>
<feature type="compositionally biased region" description="Low complexity" evidence="5">
    <location>
        <begin position="828"/>
        <end position="847"/>
    </location>
</feature>
<feature type="compositionally biased region" description="Basic and acidic residues" evidence="5">
    <location>
        <begin position="741"/>
        <end position="758"/>
    </location>
</feature>
<dbReference type="EMBL" id="KZ819603">
    <property type="protein sequence ID" value="PWN36228.1"/>
    <property type="molecule type" value="Genomic_DNA"/>
</dbReference>
<organism evidence="7 8">
    <name type="scientific">Meira miltonrushii</name>
    <dbReference type="NCBI Taxonomy" id="1280837"/>
    <lineage>
        <taxon>Eukaryota</taxon>
        <taxon>Fungi</taxon>
        <taxon>Dikarya</taxon>
        <taxon>Basidiomycota</taxon>
        <taxon>Ustilaginomycotina</taxon>
        <taxon>Exobasidiomycetes</taxon>
        <taxon>Exobasidiales</taxon>
        <taxon>Brachybasidiaceae</taxon>
        <taxon>Meira</taxon>
    </lineage>
</organism>
<evidence type="ECO:0000256" key="3">
    <source>
        <dbReference type="ARBA" id="ARBA00022989"/>
    </source>
</evidence>
<name>A0A316VGS1_9BASI</name>
<dbReference type="GO" id="GO:0071944">
    <property type="term" value="C:cell periphery"/>
    <property type="evidence" value="ECO:0007669"/>
    <property type="project" value="UniProtKB-ARBA"/>
</dbReference>
<evidence type="ECO:0000313" key="8">
    <source>
        <dbReference type="Proteomes" id="UP000245771"/>
    </source>
</evidence>
<dbReference type="GeneID" id="37024265"/>
<dbReference type="GO" id="GO:0016020">
    <property type="term" value="C:membrane"/>
    <property type="evidence" value="ECO:0007669"/>
    <property type="project" value="UniProtKB-SubCell"/>
</dbReference>
<dbReference type="OrthoDB" id="3367084at2759"/>
<dbReference type="PANTHER" id="PTHR15549:SF30">
    <property type="entry name" value="MID2 DOMAIN-CONTAINING PROTEIN"/>
    <property type="match status" value="1"/>
</dbReference>
<feature type="compositionally biased region" description="Low complexity" evidence="5">
    <location>
        <begin position="288"/>
        <end position="298"/>
    </location>
</feature>
<evidence type="ECO:0000256" key="4">
    <source>
        <dbReference type="ARBA" id="ARBA00023136"/>
    </source>
</evidence>
<feature type="region of interest" description="Disordered" evidence="5">
    <location>
        <begin position="693"/>
        <end position="758"/>
    </location>
</feature>
<reference evidence="7 8" key="1">
    <citation type="journal article" date="2018" name="Mol. Biol. Evol.">
        <title>Broad Genomic Sampling Reveals a Smut Pathogenic Ancestry of the Fungal Clade Ustilaginomycotina.</title>
        <authorList>
            <person name="Kijpornyongpan T."/>
            <person name="Mondo S.J."/>
            <person name="Barry K."/>
            <person name="Sandor L."/>
            <person name="Lee J."/>
            <person name="Lipzen A."/>
            <person name="Pangilinan J."/>
            <person name="LaButti K."/>
            <person name="Hainaut M."/>
            <person name="Henrissat B."/>
            <person name="Grigoriev I.V."/>
            <person name="Spatafora J.W."/>
            <person name="Aime M.C."/>
        </authorList>
    </citation>
    <scope>NUCLEOTIDE SEQUENCE [LARGE SCALE GENOMIC DNA]</scope>
    <source>
        <strain evidence="7 8">MCA 3882</strain>
    </source>
</reference>
<feature type="compositionally biased region" description="Basic and acidic residues" evidence="5">
    <location>
        <begin position="884"/>
        <end position="902"/>
    </location>
</feature>
<dbReference type="Proteomes" id="UP000245771">
    <property type="component" value="Unassembled WGS sequence"/>
</dbReference>
<dbReference type="InParanoid" id="A0A316VGS1"/>
<evidence type="ECO:0000256" key="2">
    <source>
        <dbReference type="ARBA" id="ARBA00022692"/>
    </source>
</evidence>
<proteinExistence type="predicted"/>
<dbReference type="InterPro" id="IPR051694">
    <property type="entry name" value="Immunoregulatory_rcpt-like"/>
</dbReference>
<feature type="region of interest" description="Disordered" evidence="5">
    <location>
        <begin position="884"/>
        <end position="904"/>
    </location>
</feature>
<feature type="region of interest" description="Disordered" evidence="5">
    <location>
        <begin position="815"/>
        <end position="848"/>
    </location>
</feature>
<feature type="compositionally biased region" description="Polar residues" evidence="5">
    <location>
        <begin position="983"/>
        <end position="993"/>
    </location>
</feature>
<keyword evidence="3 6" id="KW-1133">Transmembrane helix</keyword>
<feature type="region of interest" description="Disordered" evidence="5">
    <location>
        <begin position="340"/>
        <end position="364"/>
    </location>
</feature>
<gene>
    <name evidence="7" type="ORF">FA14DRAFT_53083</name>
</gene>
<sequence>MNDNTTKNVYQSQKSQTYAKHVQQNENVPISLTPWTKGIRRRPAHKSEQDEDTRAPFSSKELELEKQNRKSGQDDNRTPTNEKQEWHSRPLPSQIDESPRSQRLERELQIANDALIQLKQQVDQTRKKRLSQTPVQTFNTPKVRGSPNANQHNDKNEMNWNTEAKDGLGLYLGPDVSVLHKKIEKARDHARHHEGRPLGIKKHHREVDCDPPKHTHLPSVKAKNQWAVFATTASPVIPSSTHSTPQISSTPTFQSSTWTESPIVTSTDAFTSTSAKGAPSPSPTPFTSSQQSNSQQQDQSDDNHVVLASALAGSLTGAVLLALLALWAILSCRKRKRREKELSDVLDKVAPPRSPSMGSSQRQVDLEEKDVGMHDHSNGGNNVSEATSPHEPVEVRIVPSLDVPQLYPNAAANLEAIQRHSHELASSGIIAKGVRSDASFTWKFPKLSVPPAAARAIQSGHYVKKRLTMPTERSLQSFSDRSSIAPSKSGRTSFDVNKRVGPASVSDSTISTSFLFAHHGSTNASSEKVDPQIDHKRRTFVEEQTNSKNDIPHTIIDELGRRTAHTGSLPSSIGVRDWFRSERNTQDLLRKQEMIQSARNSTVILAHDPIMQNVMQKVLAMSEDTNSVESHQSSSALFPAMPIEFGRRITMEADQISILTSAISDDAKEDWKFANRALNGDTSVSSMHEITPFRPASWAGSPLETCREDSQESEQVSRDLRSASESKHVTGKRSSLLIQDAHQDNENDKRTQNRSSDEISAHYSAHSIIVHSVDDDIQSQAHSDWESSIDHSIPIVPNLRPRSSASLGAPKILLTSTEEDGKHERQISVTSIETTKSSTSKASSTSSNQDGFFDINSSIIFSDMANAIGQAYEEKIQNSIHYDHQTTEEQDRKQTFNQRDSESTLDSLVAYSRERHETLIMQTSQDSMEGEPFNERFSRAASRMGFNDDSQLIEVQRNSVTPSETGTLCLIDDDFPTIPSWKPMQNTTKQNGMRSLDSQERSLSNNYF</sequence>
<protein>
    <submittedName>
        <fullName evidence="7">Uncharacterized protein</fullName>
    </submittedName>
</protein>
<feature type="region of interest" description="Disordered" evidence="5">
    <location>
        <begin position="1"/>
        <end position="102"/>
    </location>
</feature>
<dbReference type="RefSeq" id="XP_025356530.1">
    <property type="nucleotide sequence ID" value="XM_025502484.1"/>
</dbReference>
<feature type="compositionally biased region" description="Basic and acidic residues" evidence="5">
    <location>
        <begin position="705"/>
        <end position="728"/>
    </location>
</feature>
<feature type="region of interest" description="Disordered" evidence="5">
    <location>
        <begin position="472"/>
        <end position="496"/>
    </location>
</feature>
<feature type="compositionally biased region" description="Basic and acidic residues" evidence="5">
    <location>
        <begin position="45"/>
        <end position="88"/>
    </location>
</feature>
<feature type="compositionally biased region" description="Polar residues" evidence="5">
    <location>
        <begin position="237"/>
        <end position="275"/>
    </location>
</feature>
<comment type="subcellular location">
    <subcellularLocation>
        <location evidence="1">Membrane</location>
        <topology evidence="1">Single-pass membrane protein</topology>
    </subcellularLocation>
</comment>
<evidence type="ECO:0000313" key="7">
    <source>
        <dbReference type="EMBL" id="PWN36228.1"/>
    </source>
</evidence>
<dbReference type="AlphaFoldDB" id="A0A316VGS1"/>
<keyword evidence="2 6" id="KW-0812">Transmembrane</keyword>
<keyword evidence="8" id="KW-1185">Reference proteome</keyword>
<feature type="region of interest" description="Disordered" evidence="5">
    <location>
        <begin position="137"/>
        <end position="157"/>
    </location>
</feature>
<dbReference type="PANTHER" id="PTHR15549">
    <property type="entry name" value="PAIRED IMMUNOGLOBULIN-LIKE TYPE 2 RECEPTOR"/>
    <property type="match status" value="1"/>
</dbReference>
<feature type="transmembrane region" description="Helical" evidence="6">
    <location>
        <begin position="305"/>
        <end position="330"/>
    </location>
</feature>
<feature type="region of interest" description="Disordered" evidence="5">
    <location>
        <begin position="237"/>
        <end position="301"/>
    </location>
</feature>
<feature type="region of interest" description="Disordered" evidence="5">
    <location>
        <begin position="980"/>
        <end position="1008"/>
    </location>
</feature>
<feature type="compositionally biased region" description="Polar residues" evidence="5">
    <location>
        <begin position="1"/>
        <end position="34"/>
    </location>
</feature>
<evidence type="ECO:0000256" key="6">
    <source>
        <dbReference type="SAM" id="Phobius"/>
    </source>
</evidence>
<keyword evidence="4 6" id="KW-0472">Membrane</keyword>